<feature type="region of interest" description="Disordered" evidence="1">
    <location>
        <begin position="249"/>
        <end position="296"/>
    </location>
</feature>
<evidence type="ECO:0000313" key="4">
    <source>
        <dbReference type="Proteomes" id="UP001217089"/>
    </source>
</evidence>
<feature type="compositionally biased region" description="Basic and acidic residues" evidence="1">
    <location>
        <begin position="256"/>
        <end position="265"/>
    </location>
</feature>
<organism evidence="3 4">
    <name type="scientific">Tegillarca granosa</name>
    <name type="common">Malaysian cockle</name>
    <name type="synonym">Anadara granosa</name>
    <dbReference type="NCBI Taxonomy" id="220873"/>
    <lineage>
        <taxon>Eukaryota</taxon>
        <taxon>Metazoa</taxon>
        <taxon>Spiralia</taxon>
        <taxon>Lophotrochozoa</taxon>
        <taxon>Mollusca</taxon>
        <taxon>Bivalvia</taxon>
        <taxon>Autobranchia</taxon>
        <taxon>Pteriomorphia</taxon>
        <taxon>Arcoida</taxon>
        <taxon>Arcoidea</taxon>
        <taxon>Arcidae</taxon>
        <taxon>Tegillarca</taxon>
    </lineage>
</organism>
<dbReference type="InterPro" id="IPR036116">
    <property type="entry name" value="FN3_sf"/>
</dbReference>
<feature type="region of interest" description="Disordered" evidence="1">
    <location>
        <begin position="154"/>
        <end position="194"/>
    </location>
</feature>
<name>A0ABQ9E565_TEGGR</name>
<accession>A0ABQ9E565</accession>
<evidence type="ECO:0000313" key="3">
    <source>
        <dbReference type="EMBL" id="KAJ8300561.1"/>
    </source>
</evidence>
<feature type="compositionally biased region" description="Polar residues" evidence="1">
    <location>
        <begin position="496"/>
        <end position="519"/>
    </location>
</feature>
<proteinExistence type="predicted"/>
<dbReference type="PROSITE" id="PS50853">
    <property type="entry name" value="FN3"/>
    <property type="match status" value="1"/>
</dbReference>
<protein>
    <recommendedName>
        <fullName evidence="2">Fibronectin type-III domain-containing protein</fullName>
    </recommendedName>
</protein>
<dbReference type="EMBL" id="JARBDR010000919">
    <property type="protein sequence ID" value="KAJ8300561.1"/>
    <property type="molecule type" value="Genomic_DNA"/>
</dbReference>
<evidence type="ECO:0000256" key="1">
    <source>
        <dbReference type="SAM" id="MobiDB-lite"/>
    </source>
</evidence>
<dbReference type="CDD" id="cd00063">
    <property type="entry name" value="FN3"/>
    <property type="match status" value="1"/>
</dbReference>
<dbReference type="SUPFAM" id="SSF49265">
    <property type="entry name" value="Fibronectin type III"/>
    <property type="match status" value="2"/>
</dbReference>
<reference evidence="3 4" key="1">
    <citation type="submission" date="2022-12" db="EMBL/GenBank/DDBJ databases">
        <title>Chromosome-level genome of Tegillarca granosa.</title>
        <authorList>
            <person name="Kim J."/>
        </authorList>
    </citation>
    <scope>NUCLEOTIDE SEQUENCE [LARGE SCALE GENOMIC DNA]</scope>
    <source>
        <strain evidence="3">Teg-2019</strain>
        <tissue evidence="3">Adductor muscle</tissue>
    </source>
</reference>
<feature type="region of interest" description="Disordered" evidence="1">
    <location>
        <begin position="401"/>
        <end position="527"/>
    </location>
</feature>
<feature type="compositionally biased region" description="Basic and acidic residues" evidence="1">
    <location>
        <begin position="332"/>
        <end position="343"/>
    </location>
</feature>
<keyword evidence="4" id="KW-1185">Reference proteome</keyword>
<feature type="compositionally biased region" description="Basic residues" evidence="1">
    <location>
        <begin position="448"/>
        <end position="460"/>
    </location>
</feature>
<feature type="compositionally biased region" description="Polar residues" evidence="1">
    <location>
        <begin position="420"/>
        <end position="437"/>
    </location>
</feature>
<dbReference type="InterPro" id="IPR013783">
    <property type="entry name" value="Ig-like_fold"/>
</dbReference>
<dbReference type="Gene3D" id="2.60.40.10">
    <property type="entry name" value="Immunoglobulins"/>
    <property type="match status" value="1"/>
</dbReference>
<dbReference type="Proteomes" id="UP001217089">
    <property type="component" value="Unassembled WGS sequence"/>
</dbReference>
<gene>
    <name evidence="3" type="ORF">KUTeg_022080</name>
</gene>
<comment type="caution">
    <text evidence="3">The sequence shown here is derived from an EMBL/GenBank/DDBJ whole genome shotgun (WGS) entry which is preliminary data.</text>
</comment>
<dbReference type="InterPro" id="IPR003961">
    <property type="entry name" value="FN3_dom"/>
</dbReference>
<sequence length="542" mass="60705">MFSDGLGSKCVYTGKENFVEINGLQPCTQYTYKLRAYTEGDESPFIPFAPENLRVLGDKMVEHTYEMCSIITGLQASTSYDVSVCASTTKGKGEKAVVTGTTADIGAHAPSKPMVQVLGRNEIHISWHPPEVPLGRITRYDVIMNNKVIYSVDSNRPPLYQPPRKESIDEERSNTPKDHGKSPGDDVKSITRPTSESGKRCFCLERGKSSAEEAIWVTKWCQIYPHYNTVNLQAVCPHQEFRHLSSVREISPSHKTSPDVKKESQQHQPPPVPKTRSPGLSVHFKEPHPSSYKKPQKPEALAINHKMFPVSMSYVSIQGGDREEVMASSHPNDQDSLKRERSSMDSANSVLKMQRSRTMIHSGRTNLRTHPLNESFNNSHTRNVQDVNLTPSTVSLDTANKNKQSKTKPIINDLPIKSVKNPSPVTESDLTTVSDTNKSSEHVITSAHRSHKSSAHRSHHTNYESGDKNVKTTEKLNNHSERPKSIKETFLPKPSLPSQQYLESGGTNWGSRTLPSPRSSYEFDKSLEKADPEWLTKRISEI</sequence>
<feature type="compositionally biased region" description="Basic and acidic residues" evidence="1">
    <location>
        <begin position="163"/>
        <end position="189"/>
    </location>
</feature>
<evidence type="ECO:0000259" key="2">
    <source>
        <dbReference type="PROSITE" id="PS50853"/>
    </source>
</evidence>
<feature type="domain" description="Fibronectin type-III" evidence="2">
    <location>
        <begin position="1"/>
        <end position="58"/>
    </location>
</feature>
<feature type="compositionally biased region" description="Basic and acidic residues" evidence="1">
    <location>
        <begin position="461"/>
        <end position="487"/>
    </location>
</feature>
<feature type="region of interest" description="Disordered" evidence="1">
    <location>
        <begin position="324"/>
        <end position="348"/>
    </location>
</feature>